<dbReference type="STRING" id="7897.ENSLACP00000011960"/>
<dbReference type="Proteomes" id="UP000008672">
    <property type="component" value="Unassembled WGS sequence"/>
</dbReference>
<dbReference type="Gene3D" id="3.60.10.10">
    <property type="entry name" value="Endonuclease/exonuclease/phosphatase"/>
    <property type="match status" value="1"/>
</dbReference>
<keyword evidence="2" id="KW-1185">Reference proteome</keyword>
<dbReference type="AlphaFoldDB" id="H3AQN9"/>
<reference evidence="2" key="1">
    <citation type="submission" date="2011-08" db="EMBL/GenBank/DDBJ databases">
        <title>The draft genome of Latimeria chalumnae.</title>
        <authorList>
            <person name="Di Palma F."/>
            <person name="Alfoldi J."/>
            <person name="Johnson J."/>
            <person name="Berlin A."/>
            <person name="Gnerre S."/>
            <person name="Jaffe D."/>
            <person name="MacCallum I."/>
            <person name="Young S."/>
            <person name="Walker B.J."/>
            <person name="Lander E."/>
            <person name="Lindblad-Toh K."/>
        </authorList>
    </citation>
    <scope>NUCLEOTIDE SEQUENCE [LARGE SCALE GENOMIC DNA]</scope>
    <source>
        <strain evidence="2">Wild caught</strain>
    </source>
</reference>
<evidence type="ECO:0000313" key="1">
    <source>
        <dbReference type="Ensembl" id="ENSLACP00000011960.1"/>
    </source>
</evidence>
<sequence length="329" mass="37791">IIRLIQNYQVQHLQIGTDNEDWNGVWNPHLDRLGPLLPSDGRISRGLWGSGREIGLIDVWRPLHPERRDYTFFSIAHNSYCRLDFFLVSQVVALESLSVEIHGRVLSDHSPMTLKYLPAPHLAKHTSWKLSNSLLGDKGFCSQLKKWRIQLSKLILWDTFKGWLISYTSHRKKNFNKQWAKLETELEELEKLHKKDPKSKEVLGRLKNKKTEFALFKAKKKFFISGNKVGKLLGHRLRIIKNASMISEIQSSQLRNPSEIAAEFRAFYEDLYSSEMLSELTGLKGELKTFLSDVELPYLSEEGIMLLGNRITNDESSESVISRPAGTSG</sequence>
<accession>H3AQN9</accession>
<dbReference type="InterPro" id="IPR036691">
    <property type="entry name" value="Endo/exonu/phosph_ase_sf"/>
</dbReference>
<proteinExistence type="predicted"/>
<dbReference type="Ensembl" id="ENSLACT00000012051.1">
    <property type="protein sequence ID" value="ENSLACP00000011960.1"/>
    <property type="gene ID" value="ENSLACG00000010526.1"/>
</dbReference>
<dbReference type="SUPFAM" id="SSF56219">
    <property type="entry name" value="DNase I-like"/>
    <property type="match status" value="1"/>
</dbReference>
<dbReference type="HOGENOM" id="CLU_000680_2_1_1"/>
<dbReference type="EMBL" id="AFYH01033755">
    <property type="status" value="NOT_ANNOTATED_CDS"/>
    <property type="molecule type" value="Genomic_DNA"/>
</dbReference>
<evidence type="ECO:0008006" key="3">
    <source>
        <dbReference type="Google" id="ProtNLM"/>
    </source>
</evidence>
<organism evidence="1 2">
    <name type="scientific">Latimeria chalumnae</name>
    <name type="common">Coelacanth</name>
    <dbReference type="NCBI Taxonomy" id="7897"/>
    <lineage>
        <taxon>Eukaryota</taxon>
        <taxon>Metazoa</taxon>
        <taxon>Chordata</taxon>
        <taxon>Craniata</taxon>
        <taxon>Vertebrata</taxon>
        <taxon>Euteleostomi</taxon>
        <taxon>Coelacanthiformes</taxon>
        <taxon>Coelacanthidae</taxon>
        <taxon>Latimeria</taxon>
    </lineage>
</organism>
<dbReference type="InParanoid" id="H3AQN9"/>
<name>H3AQN9_LATCH</name>
<dbReference type="GeneTree" id="ENSGT00940000164503"/>
<protein>
    <recommendedName>
        <fullName evidence="3">Endonuclease/exonuclease/phosphatase domain-containing protein</fullName>
    </recommendedName>
</protein>
<evidence type="ECO:0000313" key="2">
    <source>
        <dbReference type="Proteomes" id="UP000008672"/>
    </source>
</evidence>
<reference evidence="1" key="3">
    <citation type="submission" date="2025-09" db="UniProtKB">
        <authorList>
            <consortium name="Ensembl"/>
        </authorList>
    </citation>
    <scope>IDENTIFICATION</scope>
</reference>
<reference evidence="1" key="2">
    <citation type="submission" date="2025-08" db="UniProtKB">
        <authorList>
            <consortium name="Ensembl"/>
        </authorList>
    </citation>
    <scope>IDENTIFICATION</scope>
</reference>